<dbReference type="InterPro" id="IPR003313">
    <property type="entry name" value="AraC-bd"/>
</dbReference>
<dbReference type="InterPro" id="IPR009057">
    <property type="entry name" value="Homeodomain-like_sf"/>
</dbReference>
<evidence type="ECO:0000256" key="1">
    <source>
        <dbReference type="ARBA" id="ARBA00023015"/>
    </source>
</evidence>
<evidence type="ECO:0000259" key="4">
    <source>
        <dbReference type="PROSITE" id="PS01124"/>
    </source>
</evidence>
<organism evidence="5 6">
    <name type="scientific">Enterococcus innesii</name>
    <dbReference type="NCBI Taxonomy" id="2839759"/>
    <lineage>
        <taxon>Bacteria</taxon>
        <taxon>Bacillati</taxon>
        <taxon>Bacillota</taxon>
        <taxon>Bacilli</taxon>
        <taxon>Lactobacillales</taxon>
        <taxon>Enterococcaceae</taxon>
        <taxon>Enterococcus</taxon>
    </lineage>
</organism>
<proteinExistence type="predicted"/>
<accession>A0ABN6NRK7</accession>
<protein>
    <recommendedName>
        <fullName evidence="4">HTH araC/xylS-type domain-containing protein</fullName>
    </recommendedName>
</protein>
<dbReference type="Gene3D" id="2.60.120.10">
    <property type="entry name" value="Jelly Rolls"/>
    <property type="match status" value="1"/>
</dbReference>
<keyword evidence="3" id="KW-0804">Transcription</keyword>
<sequence length="335" mass="38952">MATLTILEKALKEVYLACPELELQVPFHDKVIPKNLASSKRLILEQIFSEFRPELSEHYLIEENADIQVIKHIRYLPANYHAHEFFEMIYVVKGSCYNFFENQTYELKKGDVVIIAPRTTHAISGFTDDLEAINILIRKSTFNASFFGLLEDKDILSNFFLNALYENSKRFLYFHTLPIAGLADDILLMTEEINKTDSYSQRMLKNILDTFFIKLLRGFQTNQVSLDTEAGEESEIIDMLQYLQNHFAEVSIADLSKKFNYSQRQIARILKNKTGKTFSQLILEMKISKAKVYLKQTNLPIQEIAELVGYGDLSNFYRYFFKVTGCSPKQFREMN</sequence>
<dbReference type="InterPro" id="IPR037923">
    <property type="entry name" value="HTH-like"/>
</dbReference>
<dbReference type="InterPro" id="IPR018060">
    <property type="entry name" value="HTH_AraC"/>
</dbReference>
<dbReference type="SUPFAM" id="SSF51215">
    <property type="entry name" value="Regulatory protein AraC"/>
    <property type="match status" value="1"/>
</dbReference>
<keyword evidence="1" id="KW-0805">Transcription regulation</keyword>
<keyword evidence="2" id="KW-0238">DNA-binding</keyword>
<dbReference type="Gene3D" id="1.10.10.60">
    <property type="entry name" value="Homeodomain-like"/>
    <property type="match status" value="2"/>
</dbReference>
<name>A0ABN6NRK7_9ENTE</name>
<dbReference type="SMART" id="SM00342">
    <property type="entry name" value="HTH_ARAC"/>
    <property type="match status" value="1"/>
</dbReference>
<gene>
    <name evidence="5" type="ORF">ENLAB_23940</name>
</gene>
<keyword evidence="6" id="KW-1185">Reference proteome</keyword>
<dbReference type="RefSeq" id="WP_081119021.1">
    <property type="nucleotide sequence ID" value="NZ_AP025635.1"/>
</dbReference>
<evidence type="ECO:0000313" key="6">
    <source>
        <dbReference type="Proteomes" id="UP000831692"/>
    </source>
</evidence>
<dbReference type="PANTHER" id="PTHR43280:SF28">
    <property type="entry name" value="HTH-TYPE TRANSCRIPTIONAL ACTIVATOR RHAS"/>
    <property type="match status" value="1"/>
</dbReference>
<dbReference type="Pfam" id="PF12833">
    <property type="entry name" value="HTH_18"/>
    <property type="match status" value="1"/>
</dbReference>
<dbReference type="PANTHER" id="PTHR43280">
    <property type="entry name" value="ARAC-FAMILY TRANSCRIPTIONAL REGULATOR"/>
    <property type="match status" value="1"/>
</dbReference>
<dbReference type="InterPro" id="IPR014710">
    <property type="entry name" value="RmlC-like_jellyroll"/>
</dbReference>
<reference evidence="5 6" key="1">
    <citation type="submission" date="2022-03" db="EMBL/GenBank/DDBJ databases">
        <title>Complete genome sequence of Enterococcus innesii DB-1.</title>
        <authorList>
            <person name="Fukuda D."/>
            <person name="Nolasco-Hipolito C."/>
        </authorList>
    </citation>
    <scope>NUCLEOTIDE SEQUENCE [LARGE SCALE GENOMIC DNA]</scope>
    <source>
        <strain evidence="5 6">DB-1</strain>
    </source>
</reference>
<dbReference type="Proteomes" id="UP000831692">
    <property type="component" value="Chromosome"/>
</dbReference>
<dbReference type="GeneID" id="83458397"/>
<evidence type="ECO:0000313" key="5">
    <source>
        <dbReference type="EMBL" id="BDG68830.1"/>
    </source>
</evidence>
<dbReference type="SUPFAM" id="SSF46689">
    <property type="entry name" value="Homeodomain-like"/>
    <property type="match status" value="1"/>
</dbReference>
<feature type="domain" description="HTH araC/xylS-type" evidence="4">
    <location>
        <begin position="237"/>
        <end position="334"/>
    </location>
</feature>
<evidence type="ECO:0000256" key="2">
    <source>
        <dbReference type="ARBA" id="ARBA00023125"/>
    </source>
</evidence>
<dbReference type="EMBL" id="AP025635">
    <property type="protein sequence ID" value="BDG68830.1"/>
    <property type="molecule type" value="Genomic_DNA"/>
</dbReference>
<evidence type="ECO:0000256" key="3">
    <source>
        <dbReference type="ARBA" id="ARBA00023163"/>
    </source>
</evidence>
<dbReference type="PROSITE" id="PS01124">
    <property type="entry name" value="HTH_ARAC_FAMILY_2"/>
    <property type="match status" value="1"/>
</dbReference>
<dbReference type="Pfam" id="PF02311">
    <property type="entry name" value="AraC_binding"/>
    <property type="match status" value="1"/>
</dbReference>